<dbReference type="Ensembl" id="ENSGWIT00000021438.1">
    <property type="protein sequence ID" value="ENSGWIP00000019464.1"/>
    <property type="gene ID" value="ENSGWIG00000010643.1"/>
</dbReference>
<organism evidence="2 3">
    <name type="scientific">Gouania willdenowi</name>
    <name type="common">Blunt-snouted clingfish</name>
    <name type="synonym">Lepadogaster willdenowi</name>
    <dbReference type="NCBI Taxonomy" id="441366"/>
    <lineage>
        <taxon>Eukaryota</taxon>
        <taxon>Metazoa</taxon>
        <taxon>Chordata</taxon>
        <taxon>Craniata</taxon>
        <taxon>Vertebrata</taxon>
        <taxon>Euteleostomi</taxon>
        <taxon>Actinopterygii</taxon>
        <taxon>Neopterygii</taxon>
        <taxon>Teleostei</taxon>
        <taxon>Neoteleostei</taxon>
        <taxon>Acanthomorphata</taxon>
        <taxon>Ovalentaria</taxon>
        <taxon>Blenniimorphae</taxon>
        <taxon>Blenniiformes</taxon>
        <taxon>Gobiesocoidei</taxon>
        <taxon>Gobiesocidae</taxon>
        <taxon>Gobiesocinae</taxon>
        <taxon>Gouania</taxon>
    </lineage>
</organism>
<name>A0A8C5EMP2_GOUWI</name>
<dbReference type="GO" id="GO:0003824">
    <property type="term" value="F:catalytic activity"/>
    <property type="evidence" value="ECO:0007669"/>
    <property type="project" value="InterPro"/>
</dbReference>
<dbReference type="SUPFAM" id="SSF56219">
    <property type="entry name" value="DNase I-like"/>
    <property type="match status" value="1"/>
</dbReference>
<dbReference type="Pfam" id="PF03372">
    <property type="entry name" value="Exo_endo_phos"/>
    <property type="match status" value="1"/>
</dbReference>
<evidence type="ECO:0000259" key="1">
    <source>
        <dbReference type="Pfam" id="PF03372"/>
    </source>
</evidence>
<feature type="domain" description="Endonuclease/exonuclease/phosphatase" evidence="1">
    <location>
        <begin position="41"/>
        <end position="168"/>
    </location>
</feature>
<reference evidence="2" key="2">
    <citation type="submission" date="2025-08" db="UniProtKB">
        <authorList>
            <consortium name="Ensembl"/>
        </authorList>
    </citation>
    <scope>IDENTIFICATION</scope>
</reference>
<proteinExistence type="predicted"/>
<reference evidence="2" key="3">
    <citation type="submission" date="2025-09" db="UniProtKB">
        <authorList>
            <consortium name="Ensembl"/>
        </authorList>
    </citation>
    <scope>IDENTIFICATION</scope>
</reference>
<accession>A0A8C5EMP2</accession>
<evidence type="ECO:0000313" key="2">
    <source>
        <dbReference type="Ensembl" id="ENSGWIP00000019464.1"/>
    </source>
</evidence>
<evidence type="ECO:0000313" key="3">
    <source>
        <dbReference type="Proteomes" id="UP000694680"/>
    </source>
</evidence>
<dbReference type="Gene3D" id="3.60.10.10">
    <property type="entry name" value="Endonuclease/exonuclease/phosphatase"/>
    <property type="match status" value="1"/>
</dbReference>
<keyword evidence="3" id="KW-1185">Reference proteome</keyword>
<dbReference type="InterPro" id="IPR036691">
    <property type="entry name" value="Endo/exonu/phosph_ase_sf"/>
</dbReference>
<dbReference type="InterPro" id="IPR005135">
    <property type="entry name" value="Endo/exonuclease/phosphatase"/>
</dbReference>
<dbReference type="AlphaFoldDB" id="A0A8C5EMP2"/>
<sequence>MKNSIQYDLTILIKKNVPFILADCIKDTGGRYVIVRGILYGEGVAFMSLYCPPGQPGGYVVSAFTKLVNFNIRNLVVGGDFNCHLNPLMDKSPAGKQHLLPQAKLISKLCEELAFVDVWRAQHLTDKEFTFFSKVHTCYTRIDYFFVPKSLLPSITSSSIGSIVISDHAAVFIECSIGGMSDRTSRWHFDSSILYDKKFASFFVEEFKQFFSINAASTDNPSLLWETSKAYSRGLITSYTKSKRRRQTEQRIILESKLKKAEQDYLIKSSNGKLKEISALRSALDCLLTNEAERKMRFAKQKLYEHGDKPGRYLAYLTKKKDQKSSLDSPISRKEV</sequence>
<protein>
    <recommendedName>
        <fullName evidence="1">Endonuclease/exonuclease/phosphatase domain-containing protein</fullName>
    </recommendedName>
</protein>
<reference evidence="2" key="1">
    <citation type="submission" date="2020-06" db="EMBL/GenBank/DDBJ databases">
        <authorList>
            <consortium name="Wellcome Sanger Institute Data Sharing"/>
        </authorList>
    </citation>
    <scope>NUCLEOTIDE SEQUENCE [LARGE SCALE GENOMIC DNA]</scope>
</reference>
<dbReference type="Proteomes" id="UP000694680">
    <property type="component" value="Chromosome 8"/>
</dbReference>